<name>A0A0I9S9D3_BACFG</name>
<accession>A0A0I9S9D3</accession>
<sequence length="127" mass="13634">MMNKGSKIVSASIIGADFVNVTVNGKCYTVFSPTVHKLAGAGMYLSDFGNEQDLKSILRGINNSDGVAHALSWLVKDDDSLFEELSQGTLDELVDAISEAYSLISVESFTKLSTLARNVSSLVAKQK</sequence>
<protein>
    <submittedName>
        <fullName evidence="1">Uncharacterized protein</fullName>
    </submittedName>
</protein>
<dbReference type="PATRIC" id="fig|817.53.peg.2388"/>
<dbReference type="RefSeq" id="WP_044300460.1">
    <property type="nucleotide sequence ID" value="NZ_CP036542.1"/>
</dbReference>
<proteinExistence type="predicted"/>
<reference evidence="1" key="1">
    <citation type="book" date="2014" name="THE 24TH EUROPEAN CONGRESS OF CLINICAL MICROBIOLOGY AND INFECTIOUS DISEASES" publisher="ECCMID 2014" city="Barcelona, Spain">
        <title>Identification of resistance genes in three multidrug-resistant Bacteroides fragilis isolates by whole genome sequencing.</title>
        <editorList>
            <person name="Unknown"/>
            <person name="A."/>
        </editorList>
        <authorList>
            <person name="Sydenham T.V."/>
            <person name="Hasman H."/>
            <person name="Wang M."/>
            <person name="Soki J."/>
            <person name="Nagy E."/>
            <person name="Justesen U.S."/>
        </authorList>
    </citation>
    <scope>NUCLEOTIDE SEQUENCE</scope>
    <source>
        <strain evidence="1">DCMOUH0018B</strain>
    </source>
</reference>
<comment type="caution">
    <text evidence="1">The sequence shown here is derived from an EMBL/GenBank/DDBJ whole genome shotgun (WGS) entry which is preliminary data.</text>
</comment>
<dbReference type="AlphaFoldDB" id="A0A0I9S9D3"/>
<reference evidence="1" key="2">
    <citation type="submission" date="2014-07" db="EMBL/GenBank/DDBJ databases">
        <title>Genetics and epidemiology of antimicrobial resistance in B. fragilis group.</title>
        <authorList>
            <person name="Sydenham T.V."/>
            <person name="Hasman H."/>
            <person name="Kemp M."/>
            <person name="Justesen U.S."/>
        </authorList>
    </citation>
    <scope>NUCLEOTIDE SEQUENCE [LARGE SCALE GENOMIC DNA]</scope>
    <source>
        <strain evidence="1">DCMOUH0018B</strain>
    </source>
</reference>
<organism evidence="1">
    <name type="scientific">Bacteroides fragilis</name>
    <dbReference type="NCBI Taxonomy" id="817"/>
    <lineage>
        <taxon>Bacteria</taxon>
        <taxon>Pseudomonadati</taxon>
        <taxon>Bacteroidota</taxon>
        <taxon>Bacteroidia</taxon>
        <taxon>Bacteroidales</taxon>
        <taxon>Bacteroidaceae</taxon>
        <taxon>Bacteroides</taxon>
    </lineage>
</organism>
<dbReference type="EMBL" id="JMZZ02000141">
    <property type="protein sequence ID" value="KFX74580.1"/>
    <property type="molecule type" value="Genomic_DNA"/>
</dbReference>
<evidence type="ECO:0000313" key="1">
    <source>
        <dbReference type="EMBL" id="KFX74580.1"/>
    </source>
</evidence>
<gene>
    <name evidence="1" type="ORF">EE52_0211560</name>
</gene>